<evidence type="ECO:0000313" key="2">
    <source>
        <dbReference type="Proteomes" id="UP000186670"/>
    </source>
</evidence>
<dbReference type="AlphaFoldDB" id="A0A1F5EP06"/>
<accession>A0A1F5EP06</accession>
<dbReference type="EMBL" id="MEZZ01000012">
    <property type="protein sequence ID" value="OGD69128.1"/>
    <property type="molecule type" value="Genomic_DNA"/>
</dbReference>
<dbReference type="Proteomes" id="UP000186670">
    <property type="component" value="Unassembled WGS sequence"/>
</dbReference>
<organism evidence="1 2">
    <name type="scientific">Candidatus Campbellbacteria bacterium RIFCSPHIGHO2_01_FULL_34_10</name>
    <dbReference type="NCBI Taxonomy" id="1797577"/>
    <lineage>
        <taxon>Bacteria</taxon>
        <taxon>Candidatus Campbelliibacteriota</taxon>
    </lineage>
</organism>
<name>A0A1F5EP06_9BACT</name>
<reference evidence="1 2" key="1">
    <citation type="journal article" date="2016" name="Nat. Commun.">
        <title>Thousands of microbial genomes shed light on interconnected biogeochemical processes in an aquifer system.</title>
        <authorList>
            <person name="Anantharaman K."/>
            <person name="Brown C.T."/>
            <person name="Hug L.A."/>
            <person name="Sharon I."/>
            <person name="Castelle C.J."/>
            <person name="Probst A.J."/>
            <person name="Thomas B.C."/>
            <person name="Singh A."/>
            <person name="Wilkins M.J."/>
            <person name="Karaoz U."/>
            <person name="Brodie E.L."/>
            <person name="Williams K.H."/>
            <person name="Hubbard S.S."/>
            <person name="Banfield J.F."/>
        </authorList>
    </citation>
    <scope>NUCLEOTIDE SEQUENCE [LARGE SCALE GENOMIC DNA]</scope>
</reference>
<feature type="non-terminal residue" evidence="1">
    <location>
        <position position="1"/>
    </location>
</feature>
<gene>
    <name evidence="1" type="ORF">A2811_01015</name>
</gene>
<proteinExistence type="predicted"/>
<comment type="caution">
    <text evidence="1">The sequence shown here is derived from an EMBL/GenBank/DDBJ whole genome shotgun (WGS) entry which is preliminary data.</text>
</comment>
<sequence length="348" mass="36873">TAGAIDLRIDSTATYNGEDVEAATWTEKDLIPTSDKFFNFADIKPGDSGENTISLHVINNDAWVCAEVSNLTDLENGQTEPEASVDLTTGVNDGELSSVMVWNVWRDNGAGGGVAGDNIQNGSEQTLTSGNPADGVLSIYDSTTATGPLTGASTTYIGVSWSVPASVGNEIQTDSMTGDISFYVEQARNNDEFVCGSINNEEPERTVLKLENKDIDGTWDPYLNDGVEGELTFISSHPTFNYTLDVSGLVASTQYSIIYYADGWPGNNPGALIGTLTTDGSGDASVSGDVNLGMNLPDSADANYPGGAKIWVIKSSEYNSGTNSVTTWPVGIESLFESNLITYIDSDL</sequence>
<evidence type="ECO:0000313" key="1">
    <source>
        <dbReference type="EMBL" id="OGD69128.1"/>
    </source>
</evidence>
<protein>
    <submittedName>
        <fullName evidence="1">Uncharacterized protein</fullName>
    </submittedName>
</protein>